<keyword evidence="1" id="KW-0143">Chaperone</keyword>
<comment type="similarity">
    <text evidence="1">Belongs to the ClpX chaperone family.</text>
</comment>
<dbReference type="EMBL" id="JBHLZU010000012">
    <property type="protein sequence ID" value="MFB9905372.1"/>
    <property type="molecule type" value="Genomic_DNA"/>
</dbReference>
<feature type="binding site" evidence="1">
    <location>
        <position position="30"/>
    </location>
    <ligand>
        <name>Zn(2+)</name>
        <dbReference type="ChEBI" id="CHEBI:29105"/>
    </ligand>
</feature>
<feature type="binding site" evidence="1">
    <location>
        <position position="5"/>
    </location>
    <ligand>
        <name>Zn(2+)</name>
        <dbReference type="ChEBI" id="CHEBI:29105"/>
    </ligand>
</feature>
<feature type="binding site" evidence="1">
    <location>
        <position position="27"/>
    </location>
    <ligand>
        <name>Zn(2+)</name>
        <dbReference type="ChEBI" id="CHEBI:29105"/>
    </ligand>
</feature>
<organism evidence="3 4">
    <name type="scientific">Allokutzneria oryzae</name>
    <dbReference type="NCBI Taxonomy" id="1378989"/>
    <lineage>
        <taxon>Bacteria</taxon>
        <taxon>Bacillati</taxon>
        <taxon>Actinomycetota</taxon>
        <taxon>Actinomycetes</taxon>
        <taxon>Pseudonocardiales</taxon>
        <taxon>Pseudonocardiaceae</taxon>
        <taxon>Allokutzneria</taxon>
    </lineage>
</organism>
<feature type="binding site" evidence="1">
    <location>
        <position position="8"/>
    </location>
    <ligand>
        <name>Zn(2+)</name>
        <dbReference type="ChEBI" id="CHEBI:29105"/>
    </ligand>
</feature>
<feature type="domain" description="ClpX-type ZB" evidence="2">
    <location>
        <begin position="1"/>
        <end position="46"/>
    </location>
</feature>
<sequence>MSVRCSFCAKDESAVAKVIAGPGVFICDQCVGMCVEILAGVPEPQAEWPNWAEMSDEEMLAFLPRIAGVEKQVDAGLRLWVSRLRERGVAWGRIGEALGVTRQSAWGRFSGEA</sequence>
<dbReference type="Gene3D" id="6.20.220.10">
    <property type="entry name" value="ClpX chaperone, C4-type zinc finger domain"/>
    <property type="match status" value="1"/>
</dbReference>
<protein>
    <submittedName>
        <fullName evidence="3">ClpX C4-type zinc finger protein</fullName>
    </submittedName>
</protein>
<name>A0ABV5ZWU4_9PSEU</name>
<comment type="caution">
    <text evidence="3">The sequence shown here is derived from an EMBL/GenBank/DDBJ whole genome shotgun (WGS) entry which is preliminary data.</text>
</comment>
<accession>A0ABV5ZWU4</accession>
<dbReference type="InterPro" id="IPR010603">
    <property type="entry name" value="Znf_CppX_C4"/>
</dbReference>
<dbReference type="SUPFAM" id="SSF57716">
    <property type="entry name" value="Glucocorticoid receptor-like (DNA-binding domain)"/>
    <property type="match status" value="1"/>
</dbReference>
<dbReference type="PROSITE" id="PS51902">
    <property type="entry name" value="CLPX_ZB"/>
    <property type="match status" value="1"/>
</dbReference>
<proteinExistence type="inferred from homology"/>
<evidence type="ECO:0000259" key="2">
    <source>
        <dbReference type="PROSITE" id="PS51902"/>
    </source>
</evidence>
<evidence type="ECO:0000313" key="4">
    <source>
        <dbReference type="Proteomes" id="UP001589693"/>
    </source>
</evidence>
<dbReference type="RefSeq" id="WP_377852677.1">
    <property type="nucleotide sequence ID" value="NZ_JBHLZU010000012.1"/>
</dbReference>
<dbReference type="InterPro" id="IPR059188">
    <property type="entry name" value="Znf_CLPX-like"/>
</dbReference>
<evidence type="ECO:0000256" key="1">
    <source>
        <dbReference type="PROSITE-ProRule" id="PRU01250"/>
    </source>
</evidence>
<dbReference type="Proteomes" id="UP001589693">
    <property type="component" value="Unassembled WGS sequence"/>
</dbReference>
<keyword evidence="4" id="KW-1185">Reference proteome</keyword>
<keyword evidence="1" id="KW-0479">Metal-binding</keyword>
<keyword evidence="1" id="KW-0862">Zinc</keyword>
<gene>
    <name evidence="3" type="ORF">ACFFQA_15665</name>
</gene>
<dbReference type="SMART" id="SM00994">
    <property type="entry name" value="zf-C4_ClpX"/>
    <property type="match status" value="1"/>
</dbReference>
<reference evidence="3 4" key="1">
    <citation type="submission" date="2024-09" db="EMBL/GenBank/DDBJ databases">
        <authorList>
            <person name="Sun Q."/>
            <person name="Mori K."/>
        </authorList>
    </citation>
    <scope>NUCLEOTIDE SEQUENCE [LARGE SCALE GENOMIC DNA]</scope>
    <source>
        <strain evidence="3 4">TBRC 7907</strain>
    </source>
</reference>
<dbReference type="Pfam" id="PF06689">
    <property type="entry name" value="zf-C4_ClpX"/>
    <property type="match status" value="1"/>
</dbReference>
<dbReference type="InterPro" id="IPR038366">
    <property type="entry name" value="Znf_CppX_C4_sf"/>
</dbReference>
<evidence type="ECO:0000313" key="3">
    <source>
        <dbReference type="EMBL" id="MFB9905372.1"/>
    </source>
</evidence>